<feature type="compositionally biased region" description="Basic and acidic residues" evidence="2">
    <location>
        <begin position="79"/>
        <end position="90"/>
    </location>
</feature>
<keyword evidence="6" id="KW-1185">Reference proteome</keyword>
<evidence type="ECO:0000313" key="6">
    <source>
        <dbReference type="Proteomes" id="UP000887568"/>
    </source>
</evidence>
<dbReference type="GeneID" id="119740976"/>
<dbReference type="InterPro" id="IPR052636">
    <property type="entry name" value="UDP-D-xylose:L-fucose_XylT"/>
</dbReference>
<evidence type="ECO:0000256" key="3">
    <source>
        <dbReference type="SAM" id="Phobius"/>
    </source>
</evidence>
<evidence type="ECO:0000313" key="5">
    <source>
        <dbReference type="EnsemblMetazoa" id="XP_038072437.1"/>
    </source>
</evidence>
<dbReference type="Proteomes" id="UP000887568">
    <property type="component" value="Unplaced"/>
</dbReference>
<feature type="domain" description="Nucleotide-diphospho-sugar transferase" evidence="4">
    <location>
        <begin position="147"/>
        <end position="344"/>
    </location>
</feature>
<evidence type="ECO:0000259" key="4">
    <source>
        <dbReference type="Pfam" id="PF03407"/>
    </source>
</evidence>
<dbReference type="RefSeq" id="XP_038072438.1">
    <property type="nucleotide sequence ID" value="XM_038216510.1"/>
</dbReference>
<dbReference type="GO" id="GO:0016757">
    <property type="term" value="F:glycosyltransferase activity"/>
    <property type="evidence" value="ECO:0007669"/>
    <property type="project" value="TreeGrafter"/>
</dbReference>
<accession>A0A914BAG4</accession>
<dbReference type="OrthoDB" id="540503at2759"/>
<organism evidence="5 6">
    <name type="scientific">Patiria miniata</name>
    <name type="common">Bat star</name>
    <name type="synonym">Asterina miniata</name>
    <dbReference type="NCBI Taxonomy" id="46514"/>
    <lineage>
        <taxon>Eukaryota</taxon>
        <taxon>Metazoa</taxon>
        <taxon>Echinodermata</taxon>
        <taxon>Eleutherozoa</taxon>
        <taxon>Asterozoa</taxon>
        <taxon>Asteroidea</taxon>
        <taxon>Valvatacea</taxon>
        <taxon>Valvatida</taxon>
        <taxon>Asterinidae</taxon>
        <taxon>Patiria</taxon>
    </lineage>
</organism>
<name>A0A914BAG4_PATMI</name>
<dbReference type="EnsemblMetazoa" id="XM_038216509.1">
    <property type="protein sequence ID" value="XP_038072437.1"/>
    <property type="gene ID" value="LOC119740976"/>
</dbReference>
<keyword evidence="3" id="KW-0812">Transmembrane</keyword>
<dbReference type="PANTHER" id="PTHR47032">
    <property type="entry name" value="UDP-D-XYLOSE:L-FUCOSE ALPHA-1,3-D-XYLOSYLTRANSFERASE-RELATED"/>
    <property type="match status" value="1"/>
</dbReference>
<comment type="similarity">
    <text evidence="1">Belongs to the glycosyltransferase 77 family.</text>
</comment>
<proteinExistence type="inferred from homology"/>
<protein>
    <recommendedName>
        <fullName evidence="4">Nucleotide-diphospho-sugar transferase domain-containing protein</fullName>
    </recommendedName>
</protein>
<dbReference type="AlphaFoldDB" id="A0A914BAG4"/>
<dbReference type="Pfam" id="PF03407">
    <property type="entry name" value="Nucleotid_trans"/>
    <property type="match status" value="1"/>
</dbReference>
<keyword evidence="3" id="KW-0472">Membrane</keyword>
<dbReference type="GO" id="GO:0005794">
    <property type="term" value="C:Golgi apparatus"/>
    <property type="evidence" value="ECO:0007669"/>
    <property type="project" value="TreeGrafter"/>
</dbReference>
<sequence>MTAHHEIFSNYTGSRNSPMRCLFGSLMQLLKPRSSCRLLLGILLLAAFAGVGFWVHGTPFDVNQEVSGVLEVGHKGRKRSETEAQGKDDSTQDYSMRPNSSYARLFAAEVRALTNTLPELNIVLTTTNMGYLDFTENMLLSIDRVGIHPEVVVIAEDRGSYKALLDHKYGLHVLKPPDFNKLPEAIDFGVPDHQKFTIRRPAYVREFIKQGYEVLFVDSDTFWFQDPYPYFQGGSFDVAFMRDYRKTFSDGVGFYRPTNSTDYFLRVWVWVLDTQPKLRQDQRVVSYVLSSKLSPDLKIRSLGFQTFPTCKNLYDSDNEVCRNVTDKTTLFHAAFTPLHVDKRKVFDKCNIWLVNTTTEKTPS</sequence>
<feature type="region of interest" description="Disordered" evidence="2">
    <location>
        <begin position="73"/>
        <end position="96"/>
    </location>
</feature>
<keyword evidence="3" id="KW-1133">Transmembrane helix</keyword>
<dbReference type="InterPro" id="IPR029044">
    <property type="entry name" value="Nucleotide-diphossugar_trans"/>
</dbReference>
<feature type="transmembrane region" description="Helical" evidence="3">
    <location>
        <begin position="36"/>
        <end position="55"/>
    </location>
</feature>
<evidence type="ECO:0000256" key="2">
    <source>
        <dbReference type="SAM" id="MobiDB-lite"/>
    </source>
</evidence>
<dbReference type="EnsemblMetazoa" id="XM_038216510.1">
    <property type="protein sequence ID" value="XP_038072438.1"/>
    <property type="gene ID" value="LOC119740976"/>
</dbReference>
<evidence type="ECO:0000256" key="1">
    <source>
        <dbReference type="ARBA" id="ARBA00007033"/>
    </source>
</evidence>
<dbReference type="PANTHER" id="PTHR47032:SF1">
    <property type="entry name" value="UDP-D-XYLOSE:L-FUCOSE ALPHA-1,3-D-XYLOSYLTRANSFERASE-RELATED"/>
    <property type="match status" value="1"/>
</dbReference>
<dbReference type="RefSeq" id="XP_038072437.1">
    <property type="nucleotide sequence ID" value="XM_038216509.1"/>
</dbReference>
<reference evidence="5" key="1">
    <citation type="submission" date="2022-11" db="UniProtKB">
        <authorList>
            <consortium name="EnsemblMetazoa"/>
        </authorList>
    </citation>
    <scope>IDENTIFICATION</scope>
</reference>
<dbReference type="SUPFAM" id="SSF53448">
    <property type="entry name" value="Nucleotide-diphospho-sugar transferases"/>
    <property type="match status" value="1"/>
</dbReference>
<dbReference type="InterPro" id="IPR005069">
    <property type="entry name" value="Nucl-diP-sugar_transferase"/>
</dbReference>